<evidence type="ECO:0000259" key="2">
    <source>
        <dbReference type="Pfam" id="PF20920"/>
    </source>
</evidence>
<reference evidence="3 4" key="2">
    <citation type="submission" date="2018-11" db="EMBL/GenBank/DDBJ databases">
        <authorList>
            <consortium name="Pathogen Informatics"/>
        </authorList>
    </citation>
    <scope>NUCLEOTIDE SEQUENCE [LARGE SCALE GENOMIC DNA]</scope>
</reference>
<dbReference type="PANTHER" id="PTHR12766:SF7">
    <property type="entry name" value="DEATH DOMAIN-ASSOCIATED PROTEIN 6"/>
    <property type="match status" value="1"/>
</dbReference>
<dbReference type="PANTHER" id="PTHR12766">
    <property type="entry name" value="DEATH DOMAIN-ASSOCIATED PROTEIN 6 DAXX"/>
    <property type="match status" value="1"/>
</dbReference>
<dbReference type="GO" id="GO:0003713">
    <property type="term" value="F:transcription coactivator activity"/>
    <property type="evidence" value="ECO:0007669"/>
    <property type="project" value="TreeGrafter"/>
</dbReference>
<dbReference type="GO" id="GO:0003714">
    <property type="term" value="F:transcription corepressor activity"/>
    <property type="evidence" value="ECO:0007669"/>
    <property type="project" value="TreeGrafter"/>
</dbReference>
<reference evidence="5" key="1">
    <citation type="submission" date="2016-04" db="UniProtKB">
        <authorList>
            <consortium name="WormBaseParasite"/>
        </authorList>
    </citation>
    <scope>IDENTIFICATION</scope>
</reference>
<feature type="compositionally biased region" description="Low complexity" evidence="1">
    <location>
        <begin position="181"/>
        <end position="190"/>
    </location>
</feature>
<feature type="domain" description="Daxx histone-binding" evidence="2">
    <location>
        <begin position="296"/>
        <end position="381"/>
    </location>
</feature>
<evidence type="ECO:0000313" key="5">
    <source>
        <dbReference type="WBParaSite" id="TASK_0000678201-mRNA-1"/>
    </source>
</evidence>
<organism evidence="5">
    <name type="scientific">Taenia asiatica</name>
    <name type="common">Asian tapeworm</name>
    <dbReference type="NCBI Taxonomy" id="60517"/>
    <lineage>
        <taxon>Eukaryota</taxon>
        <taxon>Metazoa</taxon>
        <taxon>Spiralia</taxon>
        <taxon>Lophotrochozoa</taxon>
        <taxon>Platyhelminthes</taxon>
        <taxon>Cestoda</taxon>
        <taxon>Eucestoda</taxon>
        <taxon>Cyclophyllidea</taxon>
        <taxon>Taeniidae</taxon>
        <taxon>Taenia</taxon>
    </lineage>
</organism>
<feature type="region of interest" description="Disordered" evidence="1">
    <location>
        <begin position="115"/>
        <end position="192"/>
    </location>
</feature>
<dbReference type="GO" id="GO:0042393">
    <property type="term" value="F:histone binding"/>
    <property type="evidence" value="ECO:0007669"/>
    <property type="project" value="InterPro"/>
</dbReference>
<evidence type="ECO:0000313" key="3">
    <source>
        <dbReference type="EMBL" id="VDK37322.1"/>
    </source>
</evidence>
<accession>A0A158R975</accession>
<dbReference type="GO" id="GO:0042981">
    <property type="term" value="P:regulation of apoptotic process"/>
    <property type="evidence" value="ECO:0007669"/>
    <property type="project" value="TreeGrafter"/>
</dbReference>
<dbReference type="EMBL" id="UYRS01018536">
    <property type="protein sequence ID" value="VDK37322.1"/>
    <property type="molecule type" value="Genomic_DNA"/>
</dbReference>
<dbReference type="InterPro" id="IPR046426">
    <property type="entry name" value="DAXX_histone-bd_sf"/>
</dbReference>
<dbReference type="GO" id="GO:0016605">
    <property type="term" value="C:PML body"/>
    <property type="evidence" value="ECO:0007669"/>
    <property type="project" value="TreeGrafter"/>
</dbReference>
<sequence length="575" mass="65303">MLQFLEQLRPLLPRNDNAVIAKLTRKFFATSLAFQRNAHTVKLLNRYINRIRASPSKVYVILLELKRKLTKYEPSTNENSPPLWDTIDLSKSSQDIPKRRVDFITLTEPSLSDSISRRCSEKATLSEISTPRKPKRPRVDELTISLDESPEASDTSEPKLVNSTLIDRKKKKSQPQRESKSPSPSTPLKSQALQRRMEFLSRAIRQLEEAEMDATELDQEESAYLRLDALKREHLAVWRQFCRLRGISRHAGSFTRLPFRYSGSRFPVINQAVERHVNASHTFPDYADIYKVVEETSTRENLGLSVSAIETLARQIFTDVGATLKHRRERQFRHDFGCHLTDEQAEVDEDPALHSTELRRRLLDNKRIAKSNFESLISKYSRLQEDLEKREASPQCQNEEHRTTTVDLDAVEFVDITDETTGPPLETSSGSHSEEMPMPITFPDAIIESPVFIDDLDVDGEEHHLQAQVGSEEVSPAKCSGEPPSTITISDDEDEVVFRGYRPPPKDSSTVHTLISGDQMTWSLSNGGSLVISRTQRHVLQVISPVGMTQQQQHAAYLLSKSSQSAMGTFIKRSI</sequence>
<dbReference type="GO" id="GO:0050681">
    <property type="term" value="F:nuclear androgen receptor binding"/>
    <property type="evidence" value="ECO:0007669"/>
    <property type="project" value="TreeGrafter"/>
</dbReference>
<dbReference type="Pfam" id="PF20920">
    <property type="entry name" value="DAXX_hist_bd"/>
    <property type="match status" value="1"/>
</dbReference>
<dbReference type="GO" id="GO:0006334">
    <property type="term" value="P:nucleosome assembly"/>
    <property type="evidence" value="ECO:0007669"/>
    <property type="project" value="TreeGrafter"/>
</dbReference>
<dbReference type="WBParaSite" id="TASK_0000678201-mRNA-1">
    <property type="protein sequence ID" value="TASK_0000678201-mRNA-1"/>
    <property type="gene ID" value="TASK_0000678201"/>
</dbReference>
<dbReference type="OrthoDB" id="7492809at2759"/>
<keyword evidence="4" id="KW-1185">Reference proteome</keyword>
<gene>
    <name evidence="3" type="ORF">TASK_LOCUS6783</name>
</gene>
<evidence type="ECO:0000313" key="4">
    <source>
        <dbReference type="Proteomes" id="UP000282613"/>
    </source>
</evidence>
<evidence type="ECO:0000256" key="1">
    <source>
        <dbReference type="SAM" id="MobiDB-lite"/>
    </source>
</evidence>
<name>A0A158R975_TAEAS</name>
<dbReference type="STRING" id="60517.A0A158R975"/>
<protein>
    <submittedName>
        <fullName evidence="5">Death domain-associated protein 6</fullName>
    </submittedName>
</protein>
<dbReference type="Gene3D" id="1.20.58.2170">
    <property type="match status" value="1"/>
</dbReference>
<dbReference type="InterPro" id="IPR046378">
    <property type="entry name" value="DAXX_histone-bd"/>
</dbReference>
<dbReference type="Proteomes" id="UP000282613">
    <property type="component" value="Unassembled WGS sequence"/>
</dbReference>
<proteinExistence type="predicted"/>
<dbReference type="AlphaFoldDB" id="A0A158R975"/>